<evidence type="ECO:0000256" key="3">
    <source>
        <dbReference type="ARBA" id="ARBA00009783"/>
    </source>
</evidence>
<dbReference type="PANTHER" id="PTHR17117">
    <property type="entry name" value="NADH-UBIQUINONE OXIDOREDUCTASE"/>
    <property type="match status" value="1"/>
</dbReference>
<evidence type="ECO:0000256" key="12">
    <source>
        <dbReference type="ARBA" id="ARBA00023128"/>
    </source>
</evidence>
<evidence type="ECO:0000256" key="9">
    <source>
        <dbReference type="ARBA" id="ARBA00022792"/>
    </source>
</evidence>
<name>A0A2K5RQ95_CEBIM</name>
<keyword evidence="11" id="KW-0249">Electron transport</keyword>
<evidence type="ECO:0000256" key="10">
    <source>
        <dbReference type="ARBA" id="ARBA00022946"/>
    </source>
</evidence>
<reference evidence="17" key="2">
    <citation type="submission" date="2025-09" db="UniProtKB">
        <authorList>
            <consortium name="Ensembl"/>
        </authorList>
    </citation>
    <scope>IDENTIFICATION</scope>
</reference>
<feature type="region of interest" description="Disordered" evidence="16">
    <location>
        <begin position="41"/>
        <end position="61"/>
    </location>
</feature>
<keyword evidence="8" id="KW-0679">Respiratory chain</keyword>
<dbReference type="GO" id="GO:0005743">
    <property type="term" value="C:mitochondrial inner membrane"/>
    <property type="evidence" value="ECO:0007669"/>
    <property type="project" value="UniProtKB-SubCell"/>
</dbReference>
<dbReference type="PANTHER" id="PTHR17117:SF1">
    <property type="entry name" value="NADH DEHYDROGENASE [UBIQUINONE] FLAVOPROTEIN 3, MITOCHONDRIAL"/>
    <property type="match status" value="1"/>
</dbReference>
<dbReference type="InterPro" id="IPR026193">
    <property type="entry name" value="NDUFV3"/>
</dbReference>
<evidence type="ECO:0000256" key="14">
    <source>
        <dbReference type="ARBA" id="ARBA00031541"/>
    </source>
</evidence>
<sequence length="105" mass="11588">MALTTAPAITATAAPLLLRQGRAGVLKIILQEAHVFQGLASMPQNPKKQSTPKNPALAPTEPFYHTTCKNLQHHDYTTYTSLDLNLDLSKFRLPQPSSGWESPRH</sequence>
<reference evidence="17" key="1">
    <citation type="submission" date="2025-08" db="UniProtKB">
        <authorList>
            <consortium name="Ensembl"/>
        </authorList>
    </citation>
    <scope>IDENTIFICATION</scope>
</reference>
<feature type="compositionally biased region" description="Polar residues" evidence="16">
    <location>
        <begin position="42"/>
        <end position="53"/>
    </location>
</feature>
<comment type="subunit">
    <text evidence="4">Complex I is composed of 45 different subunits. This is a component of the flavoprotein-sulfur (FP) fragment of the enzyme.</text>
</comment>
<protein>
    <recommendedName>
        <fullName evidence="5">NADH dehydrogenase [ubiquinone] flavoprotein 3, mitochondrial</fullName>
    </recommendedName>
    <alternativeName>
        <fullName evidence="15">Complex I-9kD</fullName>
    </alternativeName>
    <alternativeName>
        <fullName evidence="14">NADH-ubiquinone oxidoreductase 9 kDa subunit</fullName>
    </alternativeName>
</protein>
<comment type="function">
    <text evidence="1">Accessory subunit of the mitochondrial membrane respiratory chain NADH dehydrogenase (Complex I), that is believed not to be involved in catalysis. Complex I functions in the transfer of electrons from NADH to the respiratory chain. The immediate electron acceptor for the enzyme is believed to be ubiquinone. May be the terminally assembled subunit of Complex I.</text>
</comment>
<keyword evidence="18" id="KW-1185">Reference proteome</keyword>
<accession>A0A2K5RQ95</accession>
<evidence type="ECO:0000256" key="2">
    <source>
        <dbReference type="ARBA" id="ARBA00004443"/>
    </source>
</evidence>
<evidence type="ECO:0000256" key="1">
    <source>
        <dbReference type="ARBA" id="ARBA00002253"/>
    </source>
</evidence>
<keyword evidence="6" id="KW-0813">Transport</keyword>
<comment type="similarity">
    <text evidence="3">Belongs to the complex I NDUFV3 subunit family.</text>
</comment>
<comment type="subcellular location">
    <subcellularLocation>
        <location evidence="2">Mitochondrion inner membrane</location>
        <topology evidence="2">Peripheral membrane protein</topology>
        <orientation evidence="2">Matrix side</orientation>
    </subcellularLocation>
</comment>
<keyword evidence="12" id="KW-0496">Mitochondrion</keyword>
<dbReference type="Proteomes" id="UP000233040">
    <property type="component" value="Unassembled WGS sequence"/>
</dbReference>
<dbReference type="Ensembl" id="ENSCCAT00000048044.1">
    <property type="protein sequence ID" value="ENSCCAP00000030302.1"/>
    <property type="gene ID" value="ENSCCAG00000033190.1"/>
</dbReference>
<organism evidence="17 18">
    <name type="scientific">Cebus imitator</name>
    <name type="common">Panamanian white-faced capuchin</name>
    <name type="synonym">Cebus capucinus imitator</name>
    <dbReference type="NCBI Taxonomy" id="2715852"/>
    <lineage>
        <taxon>Eukaryota</taxon>
        <taxon>Metazoa</taxon>
        <taxon>Chordata</taxon>
        <taxon>Craniata</taxon>
        <taxon>Vertebrata</taxon>
        <taxon>Euteleostomi</taxon>
        <taxon>Mammalia</taxon>
        <taxon>Eutheria</taxon>
        <taxon>Euarchontoglires</taxon>
        <taxon>Primates</taxon>
        <taxon>Haplorrhini</taxon>
        <taxon>Platyrrhini</taxon>
        <taxon>Cebidae</taxon>
        <taxon>Cebinae</taxon>
        <taxon>Cebus</taxon>
    </lineage>
</organism>
<evidence type="ECO:0000256" key="13">
    <source>
        <dbReference type="ARBA" id="ARBA00023136"/>
    </source>
</evidence>
<evidence type="ECO:0000256" key="15">
    <source>
        <dbReference type="ARBA" id="ARBA00033273"/>
    </source>
</evidence>
<dbReference type="GO" id="GO:0045271">
    <property type="term" value="C:respiratory chain complex I"/>
    <property type="evidence" value="ECO:0007669"/>
    <property type="project" value="InterPro"/>
</dbReference>
<evidence type="ECO:0000313" key="17">
    <source>
        <dbReference type="Ensembl" id="ENSCCAP00000030302.1"/>
    </source>
</evidence>
<keyword evidence="10" id="KW-0809">Transit peptide</keyword>
<evidence type="ECO:0000256" key="7">
    <source>
        <dbReference type="ARBA" id="ARBA00022553"/>
    </source>
</evidence>
<dbReference type="GeneTree" id="ENSGT00390000012196"/>
<evidence type="ECO:0000256" key="16">
    <source>
        <dbReference type="SAM" id="MobiDB-lite"/>
    </source>
</evidence>
<evidence type="ECO:0000256" key="4">
    <source>
        <dbReference type="ARBA" id="ARBA00011256"/>
    </source>
</evidence>
<dbReference type="STRING" id="9516.ENSCCAP00000030302"/>
<dbReference type="AlphaFoldDB" id="A0A2K5RQ95"/>
<evidence type="ECO:0000256" key="8">
    <source>
        <dbReference type="ARBA" id="ARBA00022660"/>
    </source>
</evidence>
<keyword evidence="7" id="KW-0597">Phosphoprotein</keyword>
<evidence type="ECO:0000256" key="5">
    <source>
        <dbReference type="ARBA" id="ARBA00021981"/>
    </source>
</evidence>
<dbReference type="GO" id="GO:0042775">
    <property type="term" value="P:mitochondrial ATP synthesis coupled electron transport"/>
    <property type="evidence" value="ECO:0007669"/>
    <property type="project" value="TreeGrafter"/>
</dbReference>
<evidence type="ECO:0000256" key="6">
    <source>
        <dbReference type="ARBA" id="ARBA00022448"/>
    </source>
</evidence>
<keyword evidence="13" id="KW-0472">Membrane</keyword>
<proteinExistence type="inferred from homology"/>
<evidence type="ECO:0000313" key="18">
    <source>
        <dbReference type="Proteomes" id="UP000233040"/>
    </source>
</evidence>
<dbReference type="Pfam" id="PF15880">
    <property type="entry name" value="NDUFV3"/>
    <property type="match status" value="1"/>
</dbReference>
<evidence type="ECO:0000256" key="11">
    <source>
        <dbReference type="ARBA" id="ARBA00022982"/>
    </source>
</evidence>
<keyword evidence="9" id="KW-0999">Mitochondrion inner membrane</keyword>